<sequence>MEVTDRIDRRESPTREKRPPSRAGDRGDVWPSTAPSRVLTRVVLFAIGLVAASATVSAHTAHDTGGAGSGVAFAIVIGLPIVAGLVGGVVTVRHRTRAYSSETSRRSNLAFGVFLVGLAIASVITALTMGVWLSIAGVIAGVIAALWFATRSRRAAGRCRGHAELTFGGLFVHRLLEGLLVGALYSTGAAIGLLGAIAIAGHTTLETAAVGGVYAPYRLQGLLAIALVQVGYAVGGLFGVGVGETVPPSARILSLAFAGGVLLLVGSGEARRSTTSRSSPTIGETDEVGGVR</sequence>
<evidence type="ECO:0000313" key="4">
    <source>
        <dbReference type="Proteomes" id="UP001595821"/>
    </source>
</evidence>
<feature type="compositionally biased region" description="Low complexity" evidence="1">
    <location>
        <begin position="272"/>
        <end position="281"/>
    </location>
</feature>
<feature type="region of interest" description="Disordered" evidence="1">
    <location>
        <begin position="272"/>
        <end position="292"/>
    </location>
</feature>
<feature type="transmembrane region" description="Helical" evidence="2">
    <location>
        <begin position="132"/>
        <end position="150"/>
    </location>
</feature>
<feature type="transmembrane region" description="Helical" evidence="2">
    <location>
        <begin position="67"/>
        <end position="89"/>
    </location>
</feature>
<name>A0ABD5NV04_9EURY</name>
<feature type="transmembrane region" description="Helical" evidence="2">
    <location>
        <begin position="222"/>
        <end position="243"/>
    </location>
</feature>
<gene>
    <name evidence="3" type="ORF">ACFOZ7_02745</name>
</gene>
<proteinExistence type="predicted"/>
<feature type="compositionally biased region" description="Basic and acidic residues" evidence="1">
    <location>
        <begin position="1"/>
        <end position="28"/>
    </location>
</feature>
<reference evidence="3 4" key="1">
    <citation type="journal article" date="2014" name="Int. J. Syst. Evol. Microbiol.">
        <title>Complete genome sequence of Corynebacterium casei LMG S-19264T (=DSM 44701T), isolated from a smear-ripened cheese.</title>
        <authorList>
            <consortium name="US DOE Joint Genome Institute (JGI-PGF)"/>
            <person name="Walter F."/>
            <person name="Albersmeier A."/>
            <person name="Kalinowski J."/>
            <person name="Ruckert C."/>
        </authorList>
    </citation>
    <scope>NUCLEOTIDE SEQUENCE [LARGE SCALE GENOMIC DNA]</scope>
    <source>
        <strain evidence="3 4">IBRC-M 10912</strain>
    </source>
</reference>
<organism evidence="3 4">
    <name type="scientific">Natribaculum luteum</name>
    <dbReference type="NCBI Taxonomy" id="1586232"/>
    <lineage>
        <taxon>Archaea</taxon>
        <taxon>Methanobacteriati</taxon>
        <taxon>Methanobacteriota</taxon>
        <taxon>Stenosarchaea group</taxon>
        <taxon>Halobacteria</taxon>
        <taxon>Halobacteriales</taxon>
        <taxon>Natrialbaceae</taxon>
        <taxon>Natribaculum</taxon>
    </lineage>
</organism>
<feature type="transmembrane region" description="Helical" evidence="2">
    <location>
        <begin position="109"/>
        <end position="126"/>
    </location>
</feature>
<evidence type="ECO:0000256" key="1">
    <source>
        <dbReference type="SAM" id="MobiDB-lite"/>
    </source>
</evidence>
<dbReference type="AlphaFoldDB" id="A0ABD5NV04"/>
<dbReference type="RefSeq" id="WP_246968262.1">
    <property type="nucleotide sequence ID" value="NZ_CP095397.1"/>
</dbReference>
<keyword evidence="2" id="KW-0812">Transmembrane</keyword>
<keyword evidence="2" id="KW-1133">Transmembrane helix</keyword>
<evidence type="ECO:0000256" key="2">
    <source>
        <dbReference type="SAM" id="Phobius"/>
    </source>
</evidence>
<comment type="caution">
    <text evidence="3">The sequence shown here is derived from an EMBL/GenBank/DDBJ whole genome shotgun (WGS) entry which is preliminary data.</text>
</comment>
<dbReference type="Proteomes" id="UP001595821">
    <property type="component" value="Unassembled WGS sequence"/>
</dbReference>
<feature type="region of interest" description="Disordered" evidence="1">
    <location>
        <begin position="1"/>
        <end position="30"/>
    </location>
</feature>
<feature type="transmembrane region" description="Helical" evidence="2">
    <location>
        <begin position="42"/>
        <end position="61"/>
    </location>
</feature>
<evidence type="ECO:0000313" key="3">
    <source>
        <dbReference type="EMBL" id="MFC4245929.1"/>
    </source>
</evidence>
<dbReference type="EMBL" id="JBHSDJ010000003">
    <property type="protein sequence ID" value="MFC4245929.1"/>
    <property type="molecule type" value="Genomic_DNA"/>
</dbReference>
<accession>A0ABD5NV04</accession>
<dbReference type="GeneID" id="71855110"/>
<keyword evidence="2" id="KW-0472">Membrane</keyword>
<protein>
    <submittedName>
        <fullName evidence="3">Uncharacterized protein</fullName>
    </submittedName>
</protein>